<protein>
    <recommendedName>
        <fullName evidence="3">MobA-like NTP transferase domain-containing protein</fullName>
    </recommendedName>
</protein>
<dbReference type="Pfam" id="PF12804">
    <property type="entry name" value="NTP_transf_3"/>
    <property type="match status" value="1"/>
</dbReference>
<sequence>MSDVTAVVLCGGRSSRFGADKTRAPFSGTTVLDHLLDALPADWPIIAVGEQRRTARIVTWTRESPAFAGPLAGLAAALDAVASPTIVVIAGDMPYAGRAAQALVDELARGQTDAVLATDPSGRRQPLLAAYRTDAVRAALPQPTTEVPMMRLLDALTVSELAMDADATADIDEPADLDRLDQSGSSPTK</sequence>
<evidence type="ECO:0000313" key="5">
    <source>
        <dbReference type="Proteomes" id="UP000066480"/>
    </source>
</evidence>
<dbReference type="SUPFAM" id="SSF53448">
    <property type="entry name" value="Nucleotide-diphospho-sugar transferases"/>
    <property type="match status" value="1"/>
</dbReference>
<dbReference type="GO" id="GO:0016779">
    <property type="term" value="F:nucleotidyltransferase activity"/>
    <property type="evidence" value="ECO:0007669"/>
    <property type="project" value="TreeGrafter"/>
</dbReference>
<evidence type="ECO:0000256" key="2">
    <source>
        <dbReference type="SAM" id="MobiDB-lite"/>
    </source>
</evidence>
<keyword evidence="1" id="KW-0808">Transferase</keyword>
<accession>A0A0K1JF40</accession>
<organism evidence="4 5">
    <name type="scientific">Luteipulveratus mongoliensis</name>
    <dbReference type="NCBI Taxonomy" id="571913"/>
    <lineage>
        <taxon>Bacteria</taxon>
        <taxon>Bacillati</taxon>
        <taxon>Actinomycetota</taxon>
        <taxon>Actinomycetes</taxon>
        <taxon>Micrococcales</taxon>
        <taxon>Dermacoccaceae</taxon>
        <taxon>Luteipulveratus</taxon>
    </lineage>
</organism>
<proteinExistence type="predicted"/>
<evidence type="ECO:0000259" key="3">
    <source>
        <dbReference type="Pfam" id="PF12804"/>
    </source>
</evidence>
<evidence type="ECO:0000313" key="4">
    <source>
        <dbReference type="EMBL" id="AKU15342.1"/>
    </source>
</evidence>
<dbReference type="KEGG" id="lmoi:VV02_04800"/>
<dbReference type="Proteomes" id="UP000066480">
    <property type="component" value="Chromosome"/>
</dbReference>
<dbReference type="EMBL" id="CP011112">
    <property type="protein sequence ID" value="AKU15342.1"/>
    <property type="molecule type" value="Genomic_DNA"/>
</dbReference>
<feature type="region of interest" description="Disordered" evidence="2">
    <location>
        <begin position="169"/>
        <end position="189"/>
    </location>
</feature>
<dbReference type="InterPro" id="IPR029044">
    <property type="entry name" value="Nucleotide-diphossugar_trans"/>
</dbReference>
<name>A0A0K1JF40_9MICO</name>
<dbReference type="AlphaFoldDB" id="A0A0K1JF40"/>
<dbReference type="STRING" id="571913.VV02_04800"/>
<evidence type="ECO:0000256" key="1">
    <source>
        <dbReference type="ARBA" id="ARBA00022679"/>
    </source>
</evidence>
<gene>
    <name evidence="4" type="ORF">VV02_04800</name>
</gene>
<dbReference type="RefSeq" id="WP_083449909.1">
    <property type="nucleotide sequence ID" value="NZ_CP011112.1"/>
</dbReference>
<dbReference type="PANTHER" id="PTHR19136">
    <property type="entry name" value="MOLYBDENUM COFACTOR GUANYLYLTRANSFERASE"/>
    <property type="match status" value="1"/>
</dbReference>
<dbReference type="PANTHER" id="PTHR19136:SF81">
    <property type="entry name" value="MOLYBDENUM COFACTOR GUANYLYLTRANSFERASE"/>
    <property type="match status" value="1"/>
</dbReference>
<dbReference type="OrthoDB" id="4408226at2"/>
<keyword evidence="5" id="KW-1185">Reference proteome</keyword>
<dbReference type="Gene3D" id="3.90.550.10">
    <property type="entry name" value="Spore Coat Polysaccharide Biosynthesis Protein SpsA, Chain A"/>
    <property type="match status" value="1"/>
</dbReference>
<dbReference type="InterPro" id="IPR025877">
    <property type="entry name" value="MobA-like_NTP_Trfase"/>
</dbReference>
<feature type="domain" description="MobA-like NTP transferase" evidence="3">
    <location>
        <begin position="6"/>
        <end position="153"/>
    </location>
</feature>
<reference evidence="4 5" key="1">
    <citation type="submission" date="2015-03" db="EMBL/GenBank/DDBJ databases">
        <title>Luteipulveratus halotolerans sp. nov., a novel actinobacterium (Dermacoccaceae) from Sarawak, Malaysia.</title>
        <authorList>
            <person name="Juboi H."/>
            <person name="Basik A."/>
            <person name="Shamsul S.S."/>
            <person name="Arnold P."/>
            <person name="Schmitt E.K."/>
            <person name="Sanglier J.-J."/>
            <person name="Yeo T."/>
        </authorList>
    </citation>
    <scope>NUCLEOTIDE SEQUENCE [LARGE SCALE GENOMIC DNA]</scope>
    <source>
        <strain evidence="4 5">MN07-A0370</strain>
    </source>
</reference>